<comment type="caution">
    <text evidence="1">The sequence shown here is derived from an EMBL/GenBank/DDBJ whole genome shotgun (WGS) entry which is preliminary data.</text>
</comment>
<dbReference type="SUPFAM" id="SSF52540">
    <property type="entry name" value="P-loop containing nucleoside triphosphate hydrolases"/>
    <property type="match status" value="1"/>
</dbReference>
<name>X0Q382_RHOWR</name>
<evidence type="ECO:0000313" key="2">
    <source>
        <dbReference type="Proteomes" id="UP000019491"/>
    </source>
</evidence>
<reference evidence="1 2" key="1">
    <citation type="submission" date="2014-02" db="EMBL/GenBank/DDBJ databases">
        <title>Whole genome shotgun sequence of Rhodococcus wratislaviensis NBRC 100605.</title>
        <authorList>
            <person name="Hosoyama A."/>
            <person name="Tsuchikane K."/>
            <person name="Yoshida I."/>
            <person name="Ohji S."/>
            <person name="Ichikawa N."/>
            <person name="Yamazoe A."/>
            <person name="Fujita N."/>
        </authorList>
    </citation>
    <scope>NUCLEOTIDE SEQUENCE [LARGE SCALE GENOMIC DNA]</scope>
    <source>
        <strain evidence="1 2">NBRC 100605</strain>
    </source>
</reference>
<dbReference type="InterPro" id="IPR027417">
    <property type="entry name" value="P-loop_NTPase"/>
</dbReference>
<protein>
    <recommendedName>
        <fullName evidence="3">ATPase AAA-type core domain-containing protein</fullName>
    </recommendedName>
</protein>
<evidence type="ECO:0000313" key="1">
    <source>
        <dbReference type="EMBL" id="GAF45492.1"/>
    </source>
</evidence>
<keyword evidence="2" id="KW-1185">Reference proteome</keyword>
<dbReference type="AlphaFoldDB" id="X0Q382"/>
<sequence length="235" mass="25892">MGVAIHPGRKSEFRQALDQIKVGSRVREEVLTQLALNTHPAKFARSMWSESLNDIVDADNGVDLASVAKLFANIDDKDLWEELFEIQGIDRPDVLTIKFKKPGDHSYTAIEELAHGQRCTAILVILLADGNTPVLVDQPEDALHAPWIEDYLVDRLRSLRGTRQYLFATRSPGIVVSGDAEQIVTMKATAGHGEVEAAGSLERHELNKLALDHLEGGPIPFKRRTSKLGVSVTPS</sequence>
<dbReference type="Proteomes" id="UP000019491">
    <property type="component" value="Unassembled WGS sequence"/>
</dbReference>
<accession>X0Q382</accession>
<proteinExistence type="predicted"/>
<organism evidence="1 2">
    <name type="scientific">Rhodococcus wratislaviensis NBRC 100605</name>
    <dbReference type="NCBI Taxonomy" id="1219028"/>
    <lineage>
        <taxon>Bacteria</taxon>
        <taxon>Bacillati</taxon>
        <taxon>Actinomycetota</taxon>
        <taxon>Actinomycetes</taxon>
        <taxon>Mycobacteriales</taxon>
        <taxon>Nocardiaceae</taxon>
        <taxon>Rhodococcus</taxon>
    </lineage>
</organism>
<gene>
    <name evidence="1" type="ORF">RW1_022_00690</name>
</gene>
<evidence type="ECO:0008006" key="3">
    <source>
        <dbReference type="Google" id="ProtNLM"/>
    </source>
</evidence>
<dbReference type="EMBL" id="BAWF01000022">
    <property type="protein sequence ID" value="GAF45492.1"/>
    <property type="molecule type" value="Genomic_DNA"/>
</dbReference>
<dbReference type="Gene3D" id="3.40.50.300">
    <property type="entry name" value="P-loop containing nucleotide triphosphate hydrolases"/>
    <property type="match status" value="1"/>
</dbReference>